<dbReference type="Proteomes" id="UP000515152">
    <property type="component" value="Chromosome 12"/>
</dbReference>
<accession>A0A8M1KSA4</accession>
<dbReference type="PANTHER" id="PTHR13402:SF6">
    <property type="entry name" value="SECRETORY 16, ISOFORM I"/>
    <property type="match status" value="1"/>
</dbReference>
<reference evidence="3" key="1">
    <citation type="submission" date="2025-08" db="UniProtKB">
        <authorList>
            <consortium name="RefSeq"/>
        </authorList>
    </citation>
    <scope>IDENTIFICATION</scope>
</reference>
<dbReference type="AlphaFoldDB" id="A0A8M1KSA4"/>
<dbReference type="GeneID" id="116222977"/>
<protein>
    <submittedName>
        <fullName evidence="3">Protein transport protein Sec16A-like isoform X1</fullName>
    </submittedName>
</protein>
<dbReference type="GO" id="GO:0070971">
    <property type="term" value="C:endoplasmic reticulum exit site"/>
    <property type="evidence" value="ECO:0007669"/>
    <property type="project" value="TreeGrafter"/>
</dbReference>
<gene>
    <name evidence="3" type="primary">LOC116222977</name>
</gene>
<dbReference type="GO" id="GO:0012507">
    <property type="term" value="C:ER to Golgi transport vesicle membrane"/>
    <property type="evidence" value="ECO:0007669"/>
    <property type="project" value="TreeGrafter"/>
</dbReference>
<dbReference type="GO" id="GO:0007030">
    <property type="term" value="P:Golgi organization"/>
    <property type="evidence" value="ECO:0007669"/>
    <property type="project" value="TreeGrafter"/>
</dbReference>
<evidence type="ECO:0000256" key="1">
    <source>
        <dbReference type="SAM" id="MobiDB-lite"/>
    </source>
</evidence>
<feature type="compositionally biased region" description="Polar residues" evidence="1">
    <location>
        <begin position="412"/>
        <end position="421"/>
    </location>
</feature>
<feature type="compositionally biased region" description="Pro residues" evidence="1">
    <location>
        <begin position="101"/>
        <end position="159"/>
    </location>
</feature>
<feature type="compositionally biased region" description="Pro residues" evidence="1">
    <location>
        <begin position="169"/>
        <end position="179"/>
    </location>
</feature>
<evidence type="ECO:0000313" key="2">
    <source>
        <dbReference type="Proteomes" id="UP000515152"/>
    </source>
</evidence>
<evidence type="ECO:0000313" key="3">
    <source>
        <dbReference type="RefSeq" id="XP_042565303.1"/>
    </source>
</evidence>
<name>A0A8M1KSA4_CLUHA</name>
<organism evidence="2 3">
    <name type="scientific">Clupea harengus</name>
    <name type="common">Atlantic herring</name>
    <dbReference type="NCBI Taxonomy" id="7950"/>
    <lineage>
        <taxon>Eukaryota</taxon>
        <taxon>Metazoa</taxon>
        <taxon>Chordata</taxon>
        <taxon>Craniata</taxon>
        <taxon>Vertebrata</taxon>
        <taxon>Euteleostomi</taxon>
        <taxon>Actinopterygii</taxon>
        <taxon>Neopterygii</taxon>
        <taxon>Teleostei</taxon>
        <taxon>Clupei</taxon>
        <taxon>Clupeiformes</taxon>
        <taxon>Clupeoidei</taxon>
        <taxon>Clupeidae</taxon>
        <taxon>Clupea</taxon>
    </lineage>
</organism>
<feature type="region of interest" description="Disordered" evidence="1">
    <location>
        <begin position="1"/>
        <end position="264"/>
    </location>
</feature>
<proteinExistence type="predicted"/>
<feature type="region of interest" description="Disordered" evidence="1">
    <location>
        <begin position="384"/>
        <end position="421"/>
    </location>
</feature>
<keyword evidence="2" id="KW-1185">Reference proteome</keyword>
<sequence>MHQSVSSNQAPAPPLPQLANPAAQVGNAPGSGFYLQVTKDAQQGTQGEGDATATPERAHLPSVPTGVAQPSAAASAQQPLPRTSSATAMPSAVPAVVPVAVPTPLPEPYPVMPPPAMPPPSMLPPSMYPPPAVAAPPGGPLPLPHPQPQPSPHGDPARPPSVAGGVPPYGAPLPPPGPGPAGYYGAGYPEYYDGRAPYMPTYPVQDPRAQPYQQDDPYRRADPRYNRYEAERQPERPSSRSSQYSERSHSSRQGYEDYQPPARTAQDDYYADYYKKQYDYGAAQAAAAAAAASAAADRSRWYDPNAAGYDPRYRAYYDQASYNWYNYNPEAYRRGEAPNYSYPYGQQYVNRREGYDDPYRYYPGYDMSFEEDYRRQRDPYADEFDRRSVGSERSSHSVHSHSEHTHSRRNSFSSHSQQSQVYRSQPDLVAAAYDPTASGLPLDYSSYSQYPTQQEYTDTNSWPAVEQPPPRPLTPEKFCVPHRCARFGAAGQLIIVQPNMPSAGQPALIEVHNMEVNMTSDPLHPLLSS</sequence>
<dbReference type="RefSeq" id="XP_042565303.1">
    <property type="nucleotide sequence ID" value="XM_042709369.1"/>
</dbReference>
<dbReference type="PANTHER" id="PTHR13402">
    <property type="entry name" value="RGPR-RELATED"/>
    <property type="match status" value="1"/>
</dbReference>
<feature type="compositionally biased region" description="Low complexity" evidence="1">
    <location>
        <begin position="68"/>
        <end position="100"/>
    </location>
</feature>
<feature type="compositionally biased region" description="Basic and acidic residues" evidence="1">
    <location>
        <begin position="384"/>
        <end position="405"/>
    </location>
</feature>
<dbReference type="OrthoDB" id="9084602at2759"/>
<dbReference type="GO" id="GO:0070973">
    <property type="term" value="P:protein localization to endoplasmic reticulum exit site"/>
    <property type="evidence" value="ECO:0007669"/>
    <property type="project" value="TreeGrafter"/>
</dbReference>
<feature type="compositionally biased region" description="Basic and acidic residues" evidence="1">
    <location>
        <begin position="216"/>
        <end position="238"/>
    </location>
</feature>